<feature type="non-terminal residue" evidence="1">
    <location>
        <position position="1"/>
    </location>
</feature>
<name>T1C7T5_9ZZZZ</name>
<reference evidence="1" key="2">
    <citation type="journal article" date="2014" name="ISME J.">
        <title>Microbial stratification in low pH oxic and suboxic macroscopic growths along an acid mine drainage.</title>
        <authorList>
            <person name="Mendez-Garcia C."/>
            <person name="Mesa V."/>
            <person name="Sprenger R.R."/>
            <person name="Richter M."/>
            <person name="Diez M.S."/>
            <person name="Solano J."/>
            <person name="Bargiela R."/>
            <person name="Golyshina O.V."/>
            <person name="Manteca A."/>
            <person name="Ramos J.L."/>
            <person name="Gallego J.R."/>
            <person name="Llorente I."/>
            <person name="Martins Dos Santos V.A."/>
            <person name="Jensen O.N."/>
            <person name="Pelaez A.I."/>
            <person name="Sanchez J."/>
            <person name="Ferrer M."/>
        </authorList>
    </citation>
    <scope>NUCLEOTIDE SEQUENCE</scope>
</reference>
<evidence type="ECO:0000313" key="1">
    <source>
        <dbReference type="EMBL" id="EQD76998.1"/>
    </source>
</evidence>
<accession>T1C7T5</accession>
<gene>
    <name evidence="1" type="ORF">B1B_01312</name>
</gene>
<proteinExistence type="predicted"/>
<reference evidence="1" key="1">
    <citation type="submission" date="2013-08" db="EMBL/GenBank/DDBJ databases">
        <authorList>
            <person name="Mendez C."/>
            <person name="Richter M."/>
            <person name="Ferrer M."/>
            <person name="Sanchez J."/>
        </authorList>
    </citation>
    <scope>NUCLEOTIDE SEQUENCE</scope>
</reference>
<dbReference type="AlphaFoldDB" id="T1C7T5"/>
<comment type="caution">
    <text evidence="1">The sequence shown here is derived from an EMBL/GenBank/DDBJ whole genome shotgun (WGS) entry which is preliminary data.</text>
</comment>
<organism evidence="1">
    <name type="scientific">mine drainage metagenome</name>
    <dbReference type="NCBI Taxonomy" id="410659"/>
    <lineage>
        <taxon>unclassified sequences</taxon>
        <taxon>metagenomes</taxon>
        <taxon>ecological metagenomes</taxon>
    </lineage>
</organism>
<protein>
    <submittedName>
        <fullName evidence="1">Uncharacterized protein</fullName>
    </submittedName>
</protein>
<dbReference type="EMBL" id="AUZY01000914">
    <property type="protein sequence ID" value="EQD76998.1"/>
    <property type="molecule type" value="Genomic_DNA"/>
</dbReference>
<sequence length="85" mass="10124">FVKQFYGQETSSWGGKYSYHRSGLLDRIPHRKFLRGVVIVRDQDVREVRVFLEEWKAQVEVRDIRPTREDLAVLRRAVPAQPTRQ</sequence>